<accession>A0A2S2F8H2</accession>
<reference evidence="1" key="1">
    <citation type="submission" date="2019-08" db="EMBL/GenBank/DDBJ databases">
        <title>The complete genome of Acinetobacter defluvii strain WCHAD010030.</title>
        <authorList>
            <person name="Hu Y."/>
            <person name="Qin J."/>
            <person name="Feng Y."/>
            <person name="Zong Z."/>
        </authorList>
    </citation>
    <scope>NUCLEOTIDE SEQUENCE</scope>
    <source>
        <strain evidence="1">WCHA30</strain>
        <plasmid evidence="1">p1_010030</plasmid>
    </source>
</reference>
<dbReference type="OrthoDB" id="5679306at2"/>
<geneLocation type="plasmid" evidence="1 2">
    <name>p1_010030</name>
</geneLocation>
<name>A0A2S2F8H2_9GAMM</name>
<dbReference type="RefSeq" id="WP_065994808.1">
    <property type="nucleotide sequence ID" value="NZ_CP029389.2"/>
</dbReference>
<dbReference type="EMBL" id="CP029389">
    <property type="protein sequence ID" value="AWL27125.1"/>
    <property type="molecule type" value="Genomic_DNA"/>
</dbReference>
<protein>
    <submittedName>
        <fullName evidence="1">Uncharacterized protein</fullName>
    </submittedName>
</protein>
<dbReference type="Proteomes" id="UP000245977">
    <property type="component" value="Plasmid p1_010030"/>
</dbReference>
<dbReference type="STRING" id="1871111.GCA_001704615_00928"/>
<keyword evidence="2" id="KW-1185">Reference proteome</keyword>
<evidence type="ECO:0000313" key="2">
    <source>
        <dbReference type="Proteomes" id="UP000245977"/>
    </source>
</evidence>
<organism evidence="1 2">
    <name type="scientific">Acinetobacter defluvii</name>
    <dbReference type="NCBI Taxonomy" id="1871111"/>
    <lineage>
        <taxon>Bacteria</taxon>
        <taxon>Pseudomonadati</taxon>
        <taxon>Pseudomonadota</taxon>
        <taxon>Gammaproteobacteria</taxon>
        <taxon>Moraxellales</taxon>
        <taxon>Moraxellaceae</taxon>
        <taxon>Acinetobacter</taxon>
    </lineage>
</organism>
<keyword evidence="1" id="KW-0614">Plasmid</keyword>
<evidence type="ECO:0000313" key="1">
    <source>
        <dbReference type="EMBL" id="AWL27125.1"/>
    </source>
</evidence>
<proteinExistence type="predicted"/>
<gene>
    <name evidence="1" type="ORF">DJ533_00120</name>
</gene>
<dbReference type="AlphaFoldDB" id="A0A2S2F8H2"/>
<sequence length="110" mass="12616">MTDDFECPHCNAVNDTTDWFEHWHWDGDVFDIRCCECGESSLKIQNVYGGDVASHASAVVKLTAQFFDKKFYEFSPQIKILEIGFSKGISVQENLNRSYERVVTFRGGHD</sequence>
<dbReference type="KEGG" id="adv:DJ533_00120"/>